<dbReference type="EMBL" id="CAJNOC010000355">
    <property type="protein sequence ID" value="CAF0749694.1"/>
    <property type="molecule type" value="Genomic_DNA"/>
</dbReference>
<dbReference type="Gene3D" id="6.10.140.1710">
    <property type="match status" value="1"/>
</dbReference>
<sequence length="214" mass="24186">MNTSPHYEFLVQKKTDIEDQLNEYNQVLINEKNIGMTGELVDKEGYPRSDIDIYKVRLARQQINRLRNDYNALLVEIEQELINIHSKFKVDEPGEFVEKTNPLPKEELITHRAFAKVTQVDLNSPAAEAGIQVGDEIVQFGPFTHVNTSKSLSEIGEHVRKSENKIVLLSVARNNSTEQSASTNGNNKKKVILKLVPKKWTGHGLLGCKIVPID</sequence>
<dbReference type="AlphaFoldDB" id="A0A813P6G0"/>
<dbReference type="PANTHER" id="PTHR12651:SF1">
    <property type="entry name" value="26S PROTEASOME NON-ATPASE REGULATORY SUBUNIT 9"/>
    <property type="match status" value="1"/>
</dbReference>
<dbReference type="Gene3D" id="2.30.42.10">
    <property type="match status" value="1"/>
</dbReference>
<feature type="domain" description="PDZ" evidence="4">
    <location>
        <begin position="117"/>
        <end position="173"/>
    </location>
</feature>
<feature type="coiled-coil region" evidence="3">
    <location>
        <begin position="56"/>
        <end position="83"/>
    </location>
</feature>
<evidence type="ECO:0000259" key="5">
    <source>
        <dbReference type="Pfam" id="PF18265"/>
    </source>
</evidence>
<evidence type="ECO:0000256" key="3">
    <source>
        <dbReference type="SAM" id="Coils"/>
    </source>
</evidence>
<organism evidence="6 7">
    <name type="scientific">Brachionus calyciflorus</name>
    <dbReference type="NCBI Taxonomy" id="104777"/>
    <lineage>
        <taxon>Eukaryota</taxon>
        <taxon>Metazoa</taxon>
        <taxon>Spiralia</taxon>
        <taxon>Gnathifera</taxon>
        <taxon>Rotifera</taxon>
        <taxon>Eurotatoria</taxon>
        <taxon>Monogononta</taxon>
        <taxon>Pseudotrocha</taxon>
        <taxon>Ploima</taxon>
        <taxon>Brachionidae</taxon>
        <taxon>Brachionus</taxon>
    </lineage>
</organism>
<name>A0A813P6G0_9BILA</name>
<dbReference type="InterPro" id="IPR040815">
    <property type="entry name" value="Nas2_N"/>
</dbReference>
<dbReference type="Proteomes" id="UP000663879">
    <property type="component" value="Unassembled WGS sequence"/>
</dbReference>
<keyword evidence="2" id="KW-0143">Chaperone</keyword>
<comment type="caution">
    <text evidence="6">The sequence shown here is derived from an EMBL/GenBank/DDBJ whole genome shotgun (WGS) entry which is preliminary data.</text>
</comment>
<protein>
    <recommendedName>
        <fullName evidence="8">26S proteasome non-ATPase regulatory subunit 9</fullName>
    </recommendedName>
</protein>
<evidence type="ECO:0000313" key="6">
    <source>
        <dbReference type="EMBL" id="CAF0749694.1"/>
    </source>
</evidence>
<dbReference type="Pfam" id="PF17820">
    <property type="entry name" value="PDZ_6"/>
    <property type="match status" value="1"/>
</dbReference>
<proteinExistence type="inferred from homology"/>
<accession>A0A813P6G0</accession>
<dbReference type="InterPro" id="IPR041489">
    <property type="entry name" value="PDZ_6"/>
</dbReference>
<evidence type="ECO:0000259" key="4">
    <source>
        <dbReference type="Pfam" id="PF17820"/>
    </source>
</evidence>
<gene>
    <name evidence="6" type="ORF">OXX778_LOCUS3844</name>
</gene>
<evidence type="ECO:0000256" key="1">
    <source>
        <dbReference type="ARBA" id="ARBA00005256"/>
    </source>
</evidence>
<dbReference type="InterPro" id="IPR035269">
    <property type="entry name" value="PSMD9"/>
</dbReference>
<dbReference type="FunFam" id="2.30.42.10:FF:000107">
    <property type="entry name" value="26S proteasome non-ATPase regulatory subunit 9"/>
    <property type="match status" value="1"/>
</dbReference>
<keyword evidence="7" id="KW-1185">Reference proteome</keyword>
<dbReference type="PANTHER" id="PTHR12651">
    <property type="entry name" value="26S PROTEASOME NON-ATPASE REGULATORY SUBUNIT 9"/>
    <property type="match status" value="1"/>
</dbReference>
<evidence type="ECO:0008006" key="8">
    <source>
        <dbReference type="Google" id="ProtNLM"/>
    </source>
</evidence>
<dbReference type="SUPFAM" id="SSF50156">
    <property type="entry name" value="PDZ domain-like"/>
    <property type="match status" value="1"/>
</dbReference>
<dbReference type="Pfam" id="PF18265">
    <property type="entry name" value="Nas2_N"/>
    <property type="match status" value="1"/>
</dbReference>
<dbReference type="GO" id="GO:0070682">
    <property type="term" value="P:proteasome regulatory particle assembly"/>
    <property type="evidence" value="ECO:0007669"/>
    <property type="project" value="InterPro"/>
</dbReference>
<feature type="domain" description="Nas2 N-terminal" evidence="5">
    <location>
        <begin position="10"/>
        <end position="86"/>
    </location>
</feature>
<dbReference type="GO" id="GO:0005737">
    <property type="term" value="C:cytoplasm"/>
    <property type="evidence" value="ECO:0007669"/>
    <property type="project" value="TreeGrafter"/>
</dbReference>
<comment type="similarity">
    <text evidence="1">Belongs to the proteasome subunit p27 family.</text>
</comment>
<evidence type="ECO:0000313" key="7">
    <source>
        <dbReference type="Proteomes" id="UP000663879"/>
    </source>
</evidence>
<dbReference type="GO" id="GO:0005634">
    <property type="term" value="C:nucleus"/>
    <property type="evidence" value="ECO:0007669"/>
    <property type="project" value="TreeGrafter"/>
</dbReference>
<keyword evidence="3" id="KW-0175">Coiled coil</keyword>
<dbReference type="InterPro" id="IPR036034">
    <property type="entry name" value="PDZ_sf"/>
</dbReference>
<evidence type="ECO:0000256" key="2">
    <source>
        <dbReference type="ARBA" id="ARBA00023186"/>
    </source>
</evidence>
<reference evidence="6" key="1">
    <citation type="submission" date="2021-02" db="EMBL/GenBank/DDBJ databases">
        <authorList>
            <person name="Nowell W R."/>
        </authorList>
    </citation>
    <scope>NUCLEOTIDE SEQUENCE</scope>
    <source>
        <strain evidence="6">Ploen Becks lab</strain>
    </source>
</reference>
<dbReference type="OrthoDB" id="72325at2759"/>